<gene>
    <name evidence="2" type="ORF">H2200_006961</name>
</gene>
<dbReference type="Proteomes" id="UP001172673">
    <property type="component" value="Unassembled WGS sequence"/>
</dbReference>
<feature type="compositionally biased region" description="Basic and acidic residues" evidence="1">
    <location>
        <begin position="434"/>
        <end position="453"/>
    </location>
</feature>
<comment type="caution">
    <text evidence="2">The sequence shown here is derived from an EMBL/GenBank/DDBJ whole genome shotgun (WGS) entry which is preliminary data.</text>
</comment>
<dbReference type="InterPro" id="IPR032675">
    <property type="entry name" value="LRR_dom_sf"/>
</dbReference>
<feature type="region of interest" description="Disordered" evidence="1">
    <location>
        <begin position="421"/>
        <end position="453"/>
    </location>
</feature>
<dbReference type="AlphaFoldDB" id="A0AA38X9S3"/>
<dbReference type="SUPFAM" id="SSF52047">
    <property type="entry name" value="RNI-like"/>
    <property type="match status" value="1"/>
</dbReference>
<reference evidence="2" key="1">
    <citation type="submission" date="2022-10" db="EMBL/GenBank/DDBJ databases">
        <title>Culturing micro-colonial fungi from biological soil crusts in the Mojave desert and describing Neophaeococcomyces mojavensis, and introducing the new genera and species Taxawa tesnikishii.</title>
        <authorList>
            <person name="Kurbessoian T."/>
            <person name="Stajich J.E."/>
        </authorList>
    </citation>
    <scope>NUCLEOTIDE SEQUENCE</scope>
    <source>
        <strain evidence="2">TK_41</strain>
    </source>
</reference>
<proteinExistence type="predicted"/>
<protein>
    <recommendedName>
        <fullName evidence="4">F-box domain-containing protein</fullName>
    </recommendedName>
</protein>
<keyword evidence="3" id="KW-1185">Reference proteome</keyword>
<organism evidence="2 3">
    <name type="scientific">Cladophialophora chaetospira</name>
    <dbReference type="NCBI Taxonomy" id="386627"/>
    <lineage>
        <taxon>Eukaryota</taxon>
        <taxon>Fungi</taxon>
        <taxon>Dikarya</taxon>
        <taxon>Ascomycota</taxon>
        <taxon>Pezizomycotina</taxon>
        <taxon>Eurotiomycetes</taxon>
        <taxon>Chaetothyriomycetidae</taxon>
        <taxon>Chaetothyriales</taxon>
        <taxon>Herpotrichiellaceae</taxon>
        <taxon>Cladophialophora</taxon>
    </lineage>
</organism>
<sequence>MSVFYQPPTCPLFDLPKEVLGIVIEKLAEERPWNANAVTHFRLTCKYAWQLGERRRYMHIRIQQPSKYYKLVAVLKNDESRYQWVKSLMLNLWPTAGGLHNLQGIDRLPIPHFISRFTNIKHLEVDTSFWNQWYGSGASFQFTEVWSSWLQTHDFAGLTECRLNLKNLAADAAPYSSLPIERLLKAPKLTTLSLGSLCIQPANVISIPSRSTSLKALRLFRCAVNEQSLAAILSIPAALDRLDLDDGDMYTNRMLTVLLPTVARERPDLRALKVSVCDGGPREREEHRNTFDFTQMINLKELTLWSNGSCLWGSLGWFPINAFRRLPPMFETIRIATWFPGIDIARLAASLLQSAYEGPAFPTSLQLLGCEDAAFDLERPLIKKQHDREETIRKSITRFVTETTLSEVRYKQRGPVRDRRLTAKKCASAGESGSEEKSYELVEADFRPGGRRL</sequence>
<dbReference type="EMBL" id="JAPDRK010000009">
    <property type="protein sequence ID" value="KAJ9609189.1"/>
    <property type="molecule type" value="Genomic_DNA"/>
</dbReference>
<evidence type="ECO:0000256" key="1">
    <source>
        <dbReference type="SAM" id="MobiDB-lite"/>
    </source>
</evidence>
<evidence type="ECO:0000313" key="3">
    <source>
        <dbReference type="Proteomes" id="UP001172673"/>
    </source>
</evidence>
<evidence type="ECO:0008006" key="4">
    <source>
        <dbReference type="Google" id="ProtNLM"/>
    </source>
</evidence>
<accession>A0AA38X9S3</accession>
<dbReference type="Gene3D" id="3.80.10.10">
    <property type="entry name" value="Ribonuclease Inhibitor"/>
    <property type="match status" value="1"/>
</dbReference>
<name>A0AA38X9S3_9EURO</name>
<evidence type="ECO:0000313" key="2">
    <source>
        <dbReference type="EMBL" id="KAJ9609189.1"/>
    </source>
</evidence>